<accession>A0A7V4E1U7</accession>
<dbReference type="Gene3D" id="2.20.28.30">
    <property type="entry name" value="RNA polymerase ii, chain L"/>
    <property type="match status" value="1"/>
</dbReference>
<dbReference type="InterPro" id="IPR013429">
    <property type="entry name" value="Regulatory_FmdB_Zinc_ribbon"/>
</dbReference>
<evidence type="ECO:0000313" key="4">
    <source>
        <dbReference type="EMBL" id="HGM97669.1"/>
    </source>
</evidence>
<gene>
    <name evidence="4" type="ORF">ENT96_01290</name>
    <name evidence="3" type="ORF">ENU72_00885</name>
</gene>
<name>A0A7V4E1U7_UNCW3</name>
<evidence type="ECO:0000313" key="3">
    <source>
        <dbReference type="EMBL" id="HGK53563.1"/>
    </source>
</evidence>
<feature type="domain" description="Putative regulatory protein FmdB zinc ribbon" evidence="2">
    <location>
        <begin position="1"/>
        <end position="41"/>
    </location>
</feature>
<organism evidence="3">
    <name type="scientific">candidate division WOR-3 bacterium</name>
    <dbReference type="NCBI Taxonomy" id="2052148"/>
    <lineage>
        <taxon>Bacteria</taxon>
        <taxon>Bacteria division WOR-3</taxon>
    </lineage>
</organism>
<dbReference type="NCBIfam" id="TIGR02605">
    <property type="entry name" value="CxxC_CxxC_SSSS"/>
    <property type="match status" value="1"/>
</dbReference>
<dbReference type="AlphaFoldDB" id="A0A7V4E1U7"/>
<dbReference type="PANTHER" id="PTHR34404">
    <property type="entry name" value="REGULATORY PROTEIN, FMDB FAMILY"/>
    <property type="match status" value="1"/>
</dbReference>
<feature type="compositionally biased region" description="Low complexity" evidence="1">
    <location>
        <begin position="70"/>
        <end position="87"/>
    </location>
</feature>
<dbReference type="EMBL" id="DTDP01000034">
    <property type="protein sequence ID" value="HGK53563.1"/>
    <property type="molecule type" value="Genomic_DNA"/>
</dbReference>
<feature type="compositionally biased region" description="Basic and acidic residues" evidence="1">
    <location>
        <begin position="59"/>
        <end position="69"/>
    </location>
</feature>
<proteinExistence type="predicted"/>
<reference evidence="3" key="1">
    <citation type="journal article" date="2020" name="mSystems">
        <title>Genome- and Community-Level Interaction Insights into Carbon Utilization and Element Cycling Functions of Hydrothermarchaeota in Hydrothermal Sediment.</title>
        <authorList>
            <person name="Zhou Z."/>
            <person name="Liu Y."/>
            <person name="Xu W."/>
            <person name="Pan J."/>
            <person name="Luo Z.H."/>
            <person name="Li M."/>
        </authorList>
    </citation>
    <scope>NUCLEOTIDE SEQUENCE [LARGE SCALE GENOMIC DNA]</scope>
    <source>
        <strain evidence="4">SpSt-626</strain>
        <strain evidence="3">SpSt-695</strain>
    </source>
</reference>
<evidence type="ECO:0000256" key="1">
    <source>
        <dbReference type="SAM" id="MobiDB-lite"/>
    </source>
</evidence>
<dbReference type="PANTHER" id="PTHR34404:SF2">
    <property type="entry name" value="CONSERVED SERINE RICH PROTEIN"/>
    <property type="match status" value="1"/>
</dbReference>
<protein>
    <submittedName>
        <fullName evidence="3">FmdB family transcriptional regulator</fullName>
    </submittedName>
</protein>
<dbReference type="SMART" id="SM00834">
    <property type="entry name" value="CxxC_CXXC_SSSS"/>
    <property type="match status" value="1"/>
</dbReference>
<dbReference type="EMBL" id="DTAR01000109">
    <property type="protein sequence ID" value="HGM97669.1"/>
    <property type="molecule type" value="Genomic_DNA"/>
</dbReference>
<sequence length="87" mass="9541">MPVYEYECENCGKRIEFFLMGREKEPEKCEDCGGSLRRLISGGVGFIFKGSGFYATDYKKNSNEKESGESSKSSCSSCSGGNCSTCK</sequence>
<dbReference type="Pfam" id="PF09723">
    <property type="entry name" value="Zn_ribbon_8"/>
    <property type="match status" value="1"/>
</dbReference>
<comment type="caution">
    <text evidence="3">The sequence shown here is derived from an EMBL/GenBank/DDBJ whole genome shotgun (WGS) entry which is preliminary data.</text>
</comment>
<evidence type="ECO:0000259" key="2">
    <source>
        <dbReference type="SMART" id="SM00834"/>
    </source>
</evidence>
<feature type="region of interest" description="Disordered" evidence="1">
    <location>
        <begin position="59"/>
        <end position="87"/>
    </location>
</feature>